<feature type="compositionally biased region" description="Low complexity" evidence="1">
    <location>
        <begin position="1"/>
        <end position="16"/>
    </location>
</feature>
<feature type="compositionally biased region" description="Polar residues" evidence="1">
    <location>
        <begin position="103"/>
        <end position="116"/>
    </location>
</feature>
<feature type="region of interest" description="Disordered" evidence="1">
    <location>
        <begin position="1"/>
        <end position="21"/>
    </location>
</feature>
<gene>
    <name evidence="2" type="ORF">ACHAXA_003690</name>
</gene>
<organism evidence="2 3">
    <name type="scientific">Cyclostephanos tholiformis</name>
    <dbReference type="NCBI Taxonomy" id="382380"/>
    <lineage>
        <taxon>Eukaryota</taxon>
        <taxon>Sar</taxon>
        <taxon>Stramenopiles</taxon>
        <taxon>Ochrophyta</taxon>
        <taxon>Bacillariophyta</taxon>
        <taxon>Coscinodiscophyceae</taxon>
        <taxon>Thalassiosirophycidae</taxon>
        <taxon>Stephanodiscales</taxon>
        <taxon>Stephanodiscaceae</taxon>
        <taxon>Cyclostephanos</taxon>
    </lineage>
</organism>
<dbReference type="EMBL" id="JALLPB020000101">
    <property type="protein sequence ID" value="KAL3817517.1"/>
    <property type="molecule type" value="Genomic_DNA"/>
</dbReference>
<proteinExistence type="predicted"/>
<dbReference type="AlphaFoldDB" id="A0ABD3RZ87"/>
<feature type="compositionally biased region" description="Polar residues" evidence="1">
    <location>
        <begin position="302"/>
        <end position="316"/>
    </location>
</feature>
<dbReference type="Proteomes" id="UP001530377">
    <property type="component" value="Unassembled WGS sequence"/>
</dbReference>
<evidence type="ECO:0000256" key="1">
    <source>
        <dbReference type="SAM" id="MobiDB-lite"/>
    </source>
</evidence>
<accession>A0ABD3RZ87</accession>
<feature type="compositionally biased region" description="Low complexity" evidence="1">
    <location>
        <begin position="289"/>
        <end position="301"/>
    </location>
</feature>
<name>A0ABD3RZ87_9STRA</name>
<feature type="compositionally biased region" description="Polar residues" evidence="1">
    <location>
        <begin position="209"/>
        <end position="224"/>
    </location>
</feature>
<sequence>MSNRNRPNRTNPFRSSQNRANFPPLDEFFDEQQSSSLDAVNISAISLDHSFHSRIGPCRELNFSVDMSIGGRAEMAQHRYQVQKYGIDCSHNSDSQDDDRSSGLRNGQRQRLNSTGDDWDRLMDDSASNVSFSSTAIVSAKSKSKAATMGSHTPSPDQSGDDDSGSSFFNKSAVQSLITPEKIIHKLDDPNGREWGVTLSRGIQENEESSVSADSPNQSINGSYPDSDFEKMFNAALRFSEEMGADFNEQSFAQHFEQVSADDRWISKADSKDRRGFASFAVDTSFATNSSGHSSSYSNNGQDANSGKQSVNQFSNGAKRIEKRNTVVSSGTKKLNRSGLPPTPTKFEETDTTSGVNLSIHGGRISPDSSRDVEKSGVFSIASSSAYPSPQMSPLVNETTSFPSVGYQAKADLFGLSPICDATQNVLKMPKSEPFEETSVTGSPCDEYYGGVGKKNLPRSVPFDEILPLYHEDVDSQPHFMTVQSTSRILFEEEDDAFSPLGLGTVKSTSTRQIQKKPSDLCCTLTTEEESFYVENALSRSLSAEACLFSPERKLGSNAVFRINSYVSACAMPSEPEGHSPAQEVIDRACGEGSCEPAITRMESRDPNWPLTPQTLGSWTCMDFNADLVQSLCHTTDSLKSVGVTTMSSDSNTIVGFHGSGNRRGVRLSRLTKLKELGLEHKLKLQARGEYGYEDSSF</sequence>
<evidence type="ECO:0000313" key="2">
    <source>
        <dbReference type="EMBL" id="KAL3817517.1"/>
    </source>
</evidence>
<feature type="region of interest" description="Disordered" evidence="1">
    <location>
        <begin position="204"/>
        <end position="225"/>
    </location>
</feature>
<feature type="region of interest" description="Disordered" evidence="1">
    <location>
        <begin position="143"/>
        <end position="168"/>
    </location>
</feature>
<feature type="region of interest" description="Disordered" evidence="1">
    <location>
        <begin position="88"/>
        <end position="121"/>
    </location>
</feature>
<evidence type="ECO:0000313" key="3">
    <source>
        <dbReference type="Proteomes" id="UP001530377"/>
    </source>
</evidence>
<comment type="caution">
    <text evidence="2">The sequence shown here is derived from an EMBL/GenBank/DDBJ whole genome shotgun (WGS) entry which is preliminary data.</text>
</comment>
<protein>
    <submittedName>
        <fullName evidence="2">Uncharacterized protein</fullName>
    </submittedName>
</protein>
<reference evidence="2 3" key="1">
    <citation type="submission" date="2024-10" db="EMBL/GenBank/DDBJ databases">
        <title>Updated reference genomes for cyclostephanoid diatoms.</title>
        <authorList>
            <person name="Roberts W.R."/>
            <person name="Alverson A.J."/>
        </authorList>
    </citation>
    <scope>NUCLEOTIDE SEQUENCE [LARGE SCALE GENOMIC DNA]</scope>
    <source>
        <strain evidence="2 3">AJA228-03</strain>
    </source>
</reference>
<feature type="region of interest" description="Disordered" evidence="1">
    <location>
        <begin position="289"/>
        <end position="372"/>
    </location>
</feature>
<keyword evidence="3" id="KW-1185">Reference proteome</keyword>